<organism evidence="1 2">
    <name type="scientific">Dentiscutata heterogama</name>
    <dbReference type="NCBI Taxonomy" id="1316150"/>
    <lineage>
        <taxon>Eukaryota</taxon>
        <taxon>Fungi</taxon>
        <taxon>Fungi incertae sedis</taxon>
        <taxon>Mucoromycota</taxon>
        <taxon>Glomeromycotina</taxon>
        <taxon>Glomeromycetes</taxon>
        <taxon>Diversisporales</taxon>
        <taxon>Gigasporaceae</taxon>
        <taxon>Dentiscutata</taxon>
    </lineage>
</organism>
<sequence length="283" mass="32618">LPNSSMTSYCSFLHKTDTQIIKGKIINKESCPVKFYHILPKDLSECPFIVVISVGIHNHPPPPPVKTPQNIIENLQSIINNEDNLDLTAHKLLTRVTYELLKQKNLSDPYIRTAKQTELFAQTLYAEIDMAFKRIHGTTNEWEICAYINRYQKTLVFARVFTNVQSANAYQHLFEDLFTIVKNDTQIPFKFQHIHGSGLGCLIADEHQGLGQYLHSKYNYLSCEEHLQHIYKLCQIHFNRNIRNKAISNEIKTLMYSIPTLKTQEQVLETLTKIKKSDELGAA</sequence>
<evidence type="ECO:0000313" key="1">
    <source>
        <dbReference type="EMBL" id="CAG8712359.1"/>
    </source>
</evidence>
<dbReference type="EMBL" id="CAJVPU010029934">
    <property type="protein sequence ID" value="CAG8712359.1"/>
    <property type="molecule type" value="Genomic_DNA"/>
</dbReference>
<name>A0ACA9PKA5_9GLOM</name>
<accession>A0ACA9PKA5</accession>
<protein>
    <submittedName>
        <fullName evidence="1">2756_t:CDS:1</fullName>
    </submittedName>
</protein>
<evidence type="ECO:0000313" key="2">
    <source>
        <dbReference type="Proteomes" id="UP000789702"/>
    </source>
</evidence>
<keyword evidence="2" id="KW-1185">Reference proteome</keyword>
<dbReference type="Proteomes" id="UP000789702">
    <property type="component" value="Unassembled WGS sequence"/>
</dbReference>
<feature type="non-terminal residue" evidence="1">
    <location>
        <position position="283"/>
    </location>
</feature>
<gene>
    <name evidence="1" type="ORF">DHETER_LOCUS12338</name>
</gene>
<reference evidence="1" key="1">
    <citation type="submission" date="2021-06" db="EMBL/GenBank/DDBJ databases">
        <authorList>
            <person name="Kallberg Y."/>
            <person name="Tangrot J."/>
            <person name="Rosling A."/>
        </authorList>
    </citation>
    <scope>NUCLEOTIDE SEQUENCE</scope>
    <source>
        <strain evidence="1">IL203A</strain>
    </source>
</reference>
<feature type="non-terminal residue" evidence="1">
    <location>
        <position position="1"/>
    </location>
</feature>
<comment type="caution">
    <text evidence="1">The sequence shown here is derived from an EMBL/GenBank/DDBJ whole genome shotgun (WGS) entry which is preliminary data.</text>
</comment>
<proteinExistence type="predicted"/>